<keyword evidence="5" id="KW-0444">Lipid biosynthesis</keyword>
<dbReference type="Pfam" id="PF03062">
    <property type="entry name" value="MBOAT"/>
    <property type="match status" value="1"/>
</dbReference>
<dbReference type="EC" id="2.3.1.n6" evidence="17"/>
<comment type="similarity">
    <text evidence="4">Belongs to the membrane-bound acyltransferase family.</text>
</comment>
<keyword evidence="8" id="KW-0256">Endoplasmic reticulum</keyword>
<dbReference type="PANTHER" id="PTHR13906">
    <property type="entry name" value="PORCUPINE"/>
    <property type="match status" value="1"/>
</dbReference>
<feature type="transmembrane region" description="Helical" evidence="20">
    <location>
        <begin position="403"/>
        <end position="423"/>
    </location>
</feature>
<evidence type="ECO:0000256" key="19">
    <source>
        <dbReference type="SAM" id="MobiDB-lite"/>
    </source>
</evidence>
<reference evidence="21 22" key="1">
    <citation type="submission" date="2023-09" db="EMBL/GenBank/DDBJ databases">
        <title>Genomes of two closely related lineages of the louse Polyplax serrata with different host specificities.</title>
        <authorList>
            <person name="Martinu J."/>
            <person name="Tarabai H."/>
            <person name="Stefka J."/>
            <person name="Hypsa V."/>
        </authorList>
    </citation>
    <scope>NUCLEOTIDE SEQUENCE [LARGE SCALE GENOMIC DNA]</scope>
    <source>
        <strain evidence="21">98ZLc_SE</strain>
    </source>
</reference>
<evidence type="ECO:0000256" key="4">
    <source>
        <dbReference type="ARBA" id="ARBA00010323"/>
    </source>
</evidence>
<evidence type="ECO:0000256" key="18">
    <source>
        <dbReference type="ARBA" id="ARBA00039721"/>
    </source>
</evidence>
<evidence type="ECO:0000256" key="1">
    <source>
        <dbReference type="ARBA" id="ARBA00004141"/>
    </source>
</evidence>
<evidence type="ECO:0000256" key="3">
    <source>
        <dbReference type="ARBA" id="ARBA00005074"/>
    </source>
</evidence>
<protein>
    <recommendedName>
        <fullName evidence="18">Lysophospholipid acyltransferase 5</fullName>
        <ecNumber evidence="16">2.3.1.23</ecNumber>
        <ecNumber evidence="17">2.3.1.n6</ecNumber>
    </recommendedName>
</protein>
<keyword evidence="12" id="KW-0594">Phospholipid biosynthesis</keyword>
<proteinExistence type="inferred from homology"/>
<evidence type="ECO:0000256" key="14">
    <source>
        <dbReference type="ARBA" id="ARBA00023315"/>
    </source>
</evidence>
<gene>
    <name evidence="21" type="ORF">RUM44_001555</name>
</gene>
<dbReference type="EMBL" id="JAWJWF010000047">
    <property type="protein sequence ID" value="KAK6621748.1"/>
    <property type="molecule type" value="Genomic_DNA"/>
</dbReference>
<evidence type="ECO:0000313" key="21">
    <source>
        <dbReference type="EMBL" id="KAK6621748.1"/>
    </source>
</evidence>
<keyword evidence="14" id="KW-0012">Acyltransferase</keyword>
<evidence type="ECO:0000256" key="10">
    <source>
        <dbReference type="ARBA" id="ARBA00023098"/>
    </source>
</evidence>
<accession>A0ABR1AKC4</accession>
<dbReference type="EC" id="2.3.1.23" evidence="16"/>
<keyword evidence="10" id="KW-0443">Lipid metabolism</keyword>
<feature type="transmembrane region" description="Helical" evidence="20">
    <location>
        <begin position="435"/>
        <end position="453"/>
    </location>
</feature>
<comment type="subcellular location">
    <subcellularLocation>
        <location evidence="2">Endoplasmic reticulum</location>
    </subcellularLocation>
    <subcellularLocation>
        <location evidence="1">Membrane</location>
        <topology evidence="1">Multi-pass membrane protein</topology>
    </subcellularLocation>
</comment>
<evidence type="ECO:0000256" key="16">
    <source>
        <dbReference type="ARBA" id="ARBA00026120"/>
    </source>
</evidence>
<dbReference type="PANTHER" id="PTHR13906:SF14">
    <property type="entry name" value="LYSOPHOSPHOLIPID ACYLTRANSFERASE 5"/>
    <property type="match status" value="1"/>
</dbReference>
<keyword evidence="13" id="KW-1208">Phospholipid metabolism</keyword>
<evidence type="ECO:0000256" key="17">
    <source>
        <dbReference type="ARBA" id="ARBA00038923"/>
    </source>
</evidence>
<sequence>MENSGLVSFLARLIGCTEPALTLLISLLLGYPIAFFHRKYLYGKAPNLQHIYFIVCGLGLCYFNYGWDTLHSVAAVSITYGVLKVFGGNLTSLLIVFTYTMLHLLIGYWATATATYDIKWTMPQCVLTLRLIGLAFNVYDGQQPEEKLSSDNKSVALRTVPSVLEVFGHSYFPSSFLVGPQLPLKRYHDFVELKLEKKENPKELPDTIVAGRNRLCLGIMYLSIYQLGSMYLSDDYITSEEYSCLSMWKKVLFFGIWGRVNLYKYISCWLITEGSCIIMGLTYNGVDENGKAKWDGCSNVKLSVFETSTRMNHYIESFNINTNQWVAQYIYKRLKFLNNKSYSYLGTLLFLAVWHGLHSGYYVTFFFEFIVITTEKNIMTLAERSDKTMEFVQKPLVSCVLNVFLRMYTFVTMGYAMIPFVLLKYRRYFPVLKQFYFAPHVICISIIALDPLLKKMVPRSRKEPKPAPSSSTEGEKGTVEEKKNE</sequence>
<keyword evidence="11 20" id="KW-0472">Membrane</keyword>
<keyword evidence="9 20" id="KW-1133">Transmembrane helix</keyword>
<keyword evidence="22" id="KW-1185">Reference proteome</keyword>
<comment type="pathway">
    <text evidence="3">Lipid metabolism; phospholipid metabolism.</text>
</comment>
<feature type="compositionally biased region" description="Basic and acidic residues" evidence="19">
    <location>
        <begin position="473"/>
        <end position="485"/>
    </location>
</feature>
<evidence type="ECO:0000256" key="12">
    <source>
        <dbReference type="ARBA" id="ARBA00023209"/>
    </source>
</evidence>
<dbReference type="InterPro" id="IPR049941">
    <property type="entry name" value="LPLAT_7/PORCN-like"/>
</dbReference>
<evidence type="ECO:0000313" key="22">
    <source>
        <dbReference type="Proteomes" id="UP001359485"/>
    </source>
</evidence>
<feature type="region of interest" description="Disordered" evidence="19">
    <location>
        <begin position="459"/>
        <end position="485"/>
    </location>
</feature>
<comment type="pathway">
    <text evidence="15">Phospholipid metabolism.</text>
</comment>
<name>A0ABR1AKC4_POLSC</name>
<feature type="transmembrane region" description="Helical" evidence="20">
    <location>
        <begin position="20"/>
        <end position="36"/>
    </location>
</feature>
<dbReference type="InterPro" id="IPR004299">
    <property type="entry name" value="MBOAT_fam"/>
</dbReference>
<feature type="transmembrane region" description="Helical" evidence="20">
    <location>
        <begin position="48"/>
        <end position="65"/>
    </location>
</feature>
<evidence type="ECO:0000256" key="8">
    <source>
        <dbReference type="ARBA" id="ARBA00022824"/>
    </source>
</evidence>
<evidence type="ECO:0000256" key="9">
    <source>
        <dbReference type="ARBA" id="ARBA00022989"/>
    </source>
</evidence>
<evidence type="ECO:0000256" key="20">
    <source>
        <dbReference type="SAM" id="Phobius"/>
    </source>
</evidence>
<evidence type="ECO:0000256" key="6">
    <source>
        <dbReference type="ARBA" id="ARBA00022679"/>
    </source>
</evidence>
<evidence type="ECO:0000256" key="7">
    <source>
        <dbReference type="ARBA" id="ARBA00022692"/>
    </source>
</evidence>
<evidence type="ECO:0000256" key="5">
    <source>
        <dbReference type="ARBA" id="ARBA00022516"/>
    </source>
</evidence>
<evidence type="ECO:0000256" key="2">
    <source>
        <dbReference type="ARBA" id="ARBA00004240"/>
    </source>
</evidence>
<keyword evidence="7 20" id="KW-0812">Transmembrane</keyword>
<keyword evidence="6" id="KW-0808">Transferase</keyword>
<evidence type="ECO:0000256" key="11">
    <source>
        <dbReference type="ARBA" id="ARBA00023136"/>
    </source>
</evidence>
<evidence type="ECO:0000256" key="15">
    <source>
        <dbReference type="ARBA" id="ARBA00025707"/>
    </source>
</evidence>
<comment type="caution">
    <text evidence="21">The sequence shown here is derived from an EMBL/GenBank/DDBJ whole genome shotgun (WGS) entry which is preliminary data.</text>
</comment>
<feature type="transmembrane region" description="Helical" evidence="20">
    <location>
        <begin position="85"/>
        <end position="110"/>
    </location>
</feature>
<organism evidence="21 22">
    <name type="scientific">Polyplax serrata</name>
    <name type="common">Common mouse louse</name>
    <dbReference type="NCBI Taxonomy" id="468196"/>
    <lineage>
        <taxon>Eukaryota</taxon>
        <taxon>Metazoa</taxon>
        <taxon>Ecdysozoa</taxon>
        <taxon>Arthropoda</taxon>
        <taxon>Hexapoda</taxon>
        <taxon>Insecta</taxon>
        <taxon>Pterygota</taxon>
        <taxon>Neoptera</taxon>
        <taxon>Paraneoptera</taxon>
        <taxon>Psocodea</taxon>
        <taxon>Troctomorpha</taxon>
        <taxon>Phthiraptera</taxon>
        <taxon>Anoplura</taxon>
        <taxon>Polyplacidae</taxon>
        <taxon>Polyplax</taxon>
    </lineage>
</organism>
<evidence type="ECO:0000256" key="13">
    <source>
        <dbReference type="ARBA" id="ARBA00023264"/>
    </source>
</evidence>
<dbReference type="Proteomes" id="UP001359485">
    <property type="component" value="Unassembled WGS sequence"/>
</dbReference>